<feature type="active site" description="Charge relay system" evidence="5">
    <location>
        <position position="141"/>
    </location>
</feature>
<dbReference type="PROSITE" id="PS00137">
    <property type="entry name" value="SUBTILASE_HIS"/>
    <property type="match status" value="1"/>
</dbReference>
<dbReference type="Pfam" id="PF00553">
    <property type="entry name" value="CBM_2"/>
    <property type="match status" value="1"/>
</dbReference>
<dbReference type="InterPro" id="IPR023828">
    <property type="entry name" value="Peptidase_S8_Ser-AS"/>
</dbReference>
<dbReference type="InterPro" id="IPR015500">
    <property type="entry name" value="Peptidase_S8_subtilisin-rel"/>
</dbReference>
<dbReference type="SUPFAM" id="SSF52743">
    <property type="entry name" value="Subtilisin-like"/>
    <property type="match status" value="1"/>
</dbReference>
<dbReference type="InterPro" id="IPR000209">
    <property type="entry name" value="Peptidase_S8/S53_dom"/>
</dbReference>
<evidence type="ECO:0000256" key="1">
    <source>
        <dbReference type="ARBA" id="ARBA00011073"/>
    </source>
</evidence>
<dbReference type="AlphaFoldDB" id="A0A7W0HSM8"/>
<evidence type="ECO:0000256" key="3">
    <source>
        <dbReference type="ARBA" id="ARBA00022801"/>
    </source>
</evidence>
<feature type="active site" description="Charge relay system" evidence="5">
    <location>
        <position position="399"/>
    </location>
</feature>
<dbReference type="PANTHER" id="PTHR43806">
    <property type="entry name" value="PEPTIDASE S8"/>
    <property type="match status" value="1"/>
</dbReference>
<feature type="active site" description="Charge relay system" evidence="5">
    <location>
        <position position="210"/>
    </location>
</feature>
<dbReference type="InterPro" id="IPR050131">
    <property type="entry name" value="Peptidase_S8_subtilisin-like"/>
</dbReference>
<evidence type="ECO:0000313" key="9">
    <source>
        <dbReference type="EMBL" id="MBA2894160.1"/>
    </source>
</evidence>
<dbReference type="Gene3D" id="2.60.40.290">
    <property type="match status" value="1"/>
</dbReference>
<dbReference type="RefSeq" id="WP_181612881.1">
    <property type="nucleotide sequence ID" value="NZ_BAABAM010000005.1"/>
</dbReference>
<name>A0A7W0HSM8_9ACTN</name>
<keyword evidence="3 5" id="KW-0378">Hydrolase</keyword>
<evidence type="ECO:0000259" key="8">
    <source>
        <dbReference type="PROSITE" id="PS51173"/>
    </source>
</evidence>
<dbReference type="PROSITE" id="PS00136">
    <property type="entry name" value="SUBTILASE_ASP"/>
    <property type="match status" value="1"/>
</dbReference>
<dbReference type="PANTHER" id="PTHR43806:SF11">
    <property type="entry name" value="CEREVISIN-RELATED"/>
    <property type="match status" value="1"/>
</dbReference>
<keyword evidence="4 5" id="KW-0720">Serine protease</keyword>
<organism evidence="9 10">
    <name type="scientific">Nonomuraea soli</name>
    <dbReference type="NCBI Taxonomy" id="1032476"/>
    <lineage>
        <taxon>Bacteria</taxon>
        <taxon>Bacillati</taxon>
        <taxon>Actinomycetota</taxon>
        <taxon>Actinomycetes</taxon>
        <taxon>Streptosporangiales</taxon>
        <taxon>Streptosporangiaceae</taxon>
        <taxon>Nonomuraea</taxon>
    </lineage>
</organism>
<dbReference type="GO" id="GO:0004252">
    <property type="term" value="F:serine-type endopeptidase activity"/>
    <property type="evidence" value="ECO:0007669"/>
    <property type="project" value="UniProtKB-UniRule"/>
</dbReference>
<feature type="chain" id="PRO_5030516961" evidence="7">
    <location>
        <begin position="21"/>
        <end position="560"/>
    </location>
</feature>
<dbReference type="PROSITE" id="PS00138">
    <property type="entry name" value="SUBTILASE_SER"/>
    <property type="match status" value="1"/>
</dbReference>
<evidence type="ECO:0000256" key="4">
    <source>
        <dbReference type="ARBA" id="ARBA00022825"/>
    </source>
</evidence>
<dbReference type="GO" id="GO:0005975">
    <property type="term" value="P:carbohydrate metabolic process"/>
    <property type="evidence" value="ECO:0007669"/>
    <property type="project" value="InterPro"/>
</dbReference>
<sequence length="560" mass="57795">MSAIALAAASAGLITAPAMAQGDDPLEKIEPALRTSTTHRAIVQVRTPQEARSLASRAEAVAPGADNVAPVPAELQGKLNFFVYEGTAEEFKKIADQTNVVSIRQDKLNAPNLVRSIAIVGADKAHTAGVDGAGTSVVVLDTGIDTNHPFFGGRITAEACFSATSPEDNATSLCPSGAPFQLGAGAADATTAACMQNVGPADVTNGICRHGSHVAGIVAGKAHPTQREPSNGMAPAATIIPVQVFSRFDNSPYCGTRPACALAFDSSILTGMAYAGLVAQQYNVVSVNLSLGGGEYTSHCDTGDGADFKAQVDQLLAKNVATVVSSGNEGREAGVSWPACVSNVVTVGSTDVEYPAVGTRTDDISSFSNRGALLDLFAPGWPVFSAAPDDRYVGLGGTSMAAPHVAGAFALMRQKFPAASVEEVLAKLKAAGKPITYTSAGAQVTTPRLDVWAAIPHPDCTASYTQTGQWPRGFQAKVVVKSTGTLPLNGWKVSWSFADGQKVTQVWNGVLQQAGADVTVSNAHWNAKVAVGKKTEFGFNASWSGTNTPPVAVTCTPVHS</sequence>
<dbReference type="Pfam" id="PF00082">
    <property type="entry name" value="Peptidase_S8"/>
    <property type="match status" value="1"/>
</dbReference>
<dbReference type="InterPro" id="IPR008965">
    <property type="entry name" value="CBM2/CBM3_carb-bd_dom_sf"/>
</dbReference>
<keyword evidence="2 5" id="KW-0645">Protease</keyword>
<dbReference type="GO" id="GO:0004553">
    <property type="term" value="F:hydrolase activity, hydrolyzing O-glycosyl compounds"/>
    <property type="evidence" value="ECO:0007669"/>
    <property type="project" value="InterPro"/>
</dbReference>
<accession>A0A7W0HSM8</accession>
<protein>
    <submittedName>
        <fullName evidence="9">Subtilisin family serine protease</fullName>
    </submittedName>
</protein>
<dbReference type="GO" id="GO:0006508">
    <property type="term" value="P:proteolysis"/>
    <property type="evidence" value="ECO:0007669"/>
    <property type="project" value="UniProtKB-KW"/>
</dbReference>
<gene>
    <name evidence="9" type="ORF">HNR30_005521</name>
</gene>
<keyword evidence="7" id="KW-0732">Signal</keyword>
<evidence type="ECO:0000256" key="5">
    <source>
        <dbReference type="PROSITE-ProRule" id="PRU01240"/>
    </source>
</evidence>
<dbReference type="SUPFAM" id="SSF49384">
    <property type="entry name" value="Carbohydrate-binding domain"/>
    <property type="match status" value="1"/>
</dbReference>
<evidence type="ECO:0000256" key="2">
    <source>
        <dbReference type="ARBA" id="ARBA00022670"/>
    </source>
</evidence>
<evidence type="ECO:0000256" key="6">
    <source>
        <dbReference type="RuleBase" id="RU003355"/>
    </source>
</evidence>
<reference evidence="9 10" key="1">
    <citation type="submission" date="2020-07" db="EMBL/GenBank/DDBJ databases">
        <title>Genomic Encyclopedia of Type Strains, Phase IV (KMG-IV): sequencing the most valuable type-strain genomes for metagenomic binning, comparative biology and taxonomic classification.</title>
        <authorList>
            <person name="Goeker M."/>
        </authorList>
    </citation>
    <scope>NUCLEOTIDE SEQUENCE [LARGE SCALE GENOMIC DNA]</scope>
    <source>
        <strain evidence="9 10">DSM 45533</strain>
    </source>
</reference>
<dbReference type="PROSITE" id="PS51173">
    <property type="entry name" value="CBM2"/>
    <property type="match status" value="1"/>
</dbReference>
<feature type="signal peptide" evidence="7">
    <location>
        <begin position="1"/>
        <end position="20"/>
    </location>
</feature>
<dbReference type="InterPro" id="IPR022398">
    <property type="entry name" value="Peptidase_S8_His-AS"/>
</dbReference>
<evidence type="ECO:0000256" key="7">
    <source>
        <dbReference type="SAM" id="SignalP"/>
    </source>
</evidence>
<dbReference type="InterPro" id="IPR012291">
    <property type="entry name" value="CBM2_carb-bd_dom_sf"/>
</dbReference>
<dbReference type="PRINTS" id="PR00723">
    <property type="entry name" value="SUBTILISIN"/>
</dbReference>
<comment type="caution">
    <text evidence="9">The sequence shown here is derived from an EMBL/GenBank/DDBJ whole genome shotgun (WGS) entry which is preliminary data.</text>
</comment>
<dbReference type="EMBL" id="JACDUR010000005">
    <property type="protein sequence ID" value="MBA2894160.1"/>
    <property type="molecule type" value="Genomic_DNA"/>
</dbReference>
<dbReference type="InterPro" id="IPR023827">
    <property type="entry name" value="Peptidase_S8_Asp-AS"/>
</dbReference>
<dbReference type="Proteomes" id="UP000530928">
    <property type="component" value="Unassembled WGS sequence"/>
</dbReference>
<comment type="similarity">
    <text evidence="1 5 6">Belongs to the peptidase S8 family.</text>
</comment>
<dbReference type="InterPro" id="IPR036852">
    <property type="entry name" value="Peptidase_S8/S53_dom_sf"/>
</dbReference>
<evidence type="ECO:0000313" key="10">
    <source>
        <dbReference type="Proteomes" id="UP000530928"/>
    </source>
</evidence>
<proteinExistence type="inferred from homology"/>
<dbReference type="SMART" id="SM00637">
    <property type="entry name" value="CBD_II"/>
    <property type="match status" value="1"/>
</dbReference>
<feature type="domain" description="CBM2" evidence="8">
    <location>
        <begin position="453"/>
        <end position="558"/>
    </location>
</feature>
<dbReference type="PROSITE" id="PS51892">
    <property type="entry name" value="SUBTILASE"/>
    <property type="match status" value="1"/>
</dbReference>
<dbReference type="GO" id="GO:0030247">
    <property type="term" value="F:polysaccharide binding"/>
    <property type="evidence" value="ECO:0007669"/>
    <property type="project" value="UniProtKB-UniRule"/>
</dbReference>
<dbReference type="InterPro" id="IPR001919">
    <property type="entry name" value="CBD2"/>
</dbReference>
<dbReference type="Gene3D" id="3.40.50.200">
    <property type="entry name" value="Peptidase S8/S53 domain"/>
    <property type="match status" value="1"/>
</dbReference>
<keyword evidence="10" id="KW-1185">Reference proteome</keyword>